<name>A0A6H5HAC1_9HEMI</name>
<protein>
    <submittedName>
        <fullName evidence="1">Uncharacterized protein</fullName>
    </submittedName>
</protein>
<gene>
    <name evidence="1" type="ORF">NTEN_LOCUS17382</name>
</gene>
<evidence type="ECO:0000313" key="1">
    <source>
        <dbReference type="EMBL" id="CAB0012679.1"/>
    </source>
</evidence>
<evidence type="ECO:0000313" key="2">
    <source>
        <dbReference type="Proteomes" id="UP000479000"/>
    </source>
</evidence>
<organism evidence="1 2">
    <name type="scientific">Nesidiocoris tenuis</name>
    <dbReference type="NCBI Taxonomy" id="355587"/>
    <lineage>
        <taxon>Eukaryota</taxon>
        <taxon>Metazoa</taxon>
        <taxon>Ecdysozoa</taxon>
        <taxon>Arthropoda</taxon>
        <taxon>Hexapoda</taxon>
        <taxon>Insecta</taxon>
        <taxon>Pterygota</taxon>
        <taxon>Neoptera</taxon>
        <taxon>Paraneoptera</taxon>
        <taxon>Hemiptera</taxon>
        <taxon>Heteroptera</taxon>
        <taxon>Panheteroptera</taxon>
        <taxon>Cimicomorpha</taxon>
        <taxon>Miridae</taxon>
        <taxon>Dicyphina</taxon>
        <taxon>Nesidiocoris</taxon>
    </lineage>
</organism>
<sequence length="291" mass="33126">MFSPPTMFGELIKSEKGVGASEPIKRFYRCRDKLNGRRRFTSWTLSKREWSSLKRGISEIVRVRERQKPQKRNKGDIAMWRLPGDIPHLVPDAGPYLRCFNVAERKARPHMVTPRTASTCSTKPTVAWTENAFPTVSALPTLPLPPVSYSTIAIPLFLTKNSQTFCFSLPSCHASSCQEKKFKRRQNRLESASEFHNGGKSALRFQLIRYSISREPRKNIHYVSFPRTSKPSPGTSFLGQILLVPFQSWDEAFGNQNRKAKLPGRTSVASWCDCFAMGDRVPFRDIPPKCT</sequence>
<reference evidence="1 2" key="1">
    <citation type="submission" date="2020-02" db="EMBL/GenBank/DDBJ databases">
        <authorList>
            <person name="Ferguson B K."/>
        </authorList>
    </citation>
    <scope>NUCLEOTIDE SEQUENCE [LARGE SCALE GENOMIC DNA]</scope>
</reference>
<dbReference type="Proteomes" id="UP000479000">
    <property type="component" value="Unassembled WGS sequence"/>
</dbReference>
<accession>A0A6H5HAC1</accession>
<dbReference type="AlphaFoldDB" id="A0A6H5HAC1"/>
<dbReference type="EMBL" id="CADCXU010025618">
    <property type="protein sequence ID" value="CAB0012679.1"/>
    <property type="molecule type" value="Genomic_DNA"/>
</dbReference>
<proteinExistence type="predicted"/>
<keyword evidence="2" id="KW-1185">Reference proteome</keyword>